<organism evidence="2 3">
    <name type="scientific">Azospirillum formosense</name>
    <dbReference type="NCBI Taxonomy" id="861533"/>
    <lineage>
        <taxon>Bacteria</taxon>
        <taxon>Pseudomonadati</taxon>
        <taxon>Pseudomonadota</taxon>
        <taxon>Alphaproteobacteria</taxon>
        <taxon>Rhodospirillales</taxon>
        <taxon>Azospirillaceae</taxon>
        <taxon>Azospirillum</taxon>
    </lineage>
</organism>
<comment type="caution">
    <text evidence="2">The sequence shown here is derived from an EMBL/GenBank/DDBJ whole genome shotgun (WGS) entry which is preliminary data.</text>
</comment>
<accession>A0ABX2L0R4</accession>
<evidence type="ECO:0000313" key="2">
    <source>
        <dbReference type="EMBL" id="NUB18780.1"/>
    </source>
</evidence>
<dbReference type="Gene3D" id="3.40.50.300">
    <property type="entry name" value="P-loop containing nucleotide triphosphate hydrolases"/>
    <property type="match status" value="1"/>
</dbReference>
<dbReference type="EMBL" id="WHOR01000027">
    <property type="protein sequence ID" value="NUB18780.1"/>
    <property type="molecule type" value="Genomic_DNA"/>
</dbReference>
<sequence>MSPAPIVIDLVEPTDVVLISEPDKRIQRDATEHAKALLTRFVQNKMLGKESNEPKDEWVRDRVHNAILVNGSRGSGKTTFIRNIFNDIHKSKDGALGGLDVLDIIDPTLVEGKENIIITIVAQIVKKCIAHYNNRQVPPKGDDKYSQFKDALKKLAGGFSLLEGVGSERAYDASWDDPQHVMNHGLERALSGSEFEQCFHAFIRYALEFLGKSAFVLAFDDIDTKFEKGWPVLETIRKYLTTPQIILLISGDFGLYSQLLRREQYLNLGDSLLRHDRPHRDHHGDDSLMPWAADPLVRMVDRLEEQYLQKVLKPENRITLSTLAEIGGVRTGGHEIIVKTSDSSRELNITKFIDRLLEIVIFVTDSGDAALYRRAILSQPLRTVIQFLAAGDKVVAEGDDVKPESLNEFRASLPNIFASALYHKNLDPIAIGSGDPDALIAQMIAWSETTDSWETAYRLRPEYGDADQNMVAIVFASQFAKIFNEAPGQALVYMIKLGLTREFMLQRREVKSRAIVQALGLDMRERPSTVARRAIGVQRSLSRRELGLDRGTVPVSGAKIDTPNMVKHLYAGRTASGKSGEVVAFFKKHVGELDKRSREFGWRPILAWWKLAKEGWRDPGPLRGYVYNTVSSLKQKFGRAQVMHLVACIMSDARSQDRAHVSIFPLIASLAEFLEIGVENDDSERLAQVQKTFVRLCQFRSYPAPSFNIAFGTATETPVRQSKPRNTDDVDEDEAFDEEISPNIGESLAEQDLEMFLEYFDKWLKESSTMRLRMPPSIYSRIITRFYYTLTRMDEELTAGAVYTGSMLHRQIIAFLNSVLVEEMLAAGVNRKIIPKRANSPSTAEPVLDNPTTSDTSFWQNFPFKNVASADNYNGSADVDFNGLPLFKLIFSCPLWAFFLMPQTVVARGNKVQGWKILDQQLRCWFGVAPDDNEMKRRRSAVEITDGEIGPFDNLWAPLNSVPVLKSGAMQRAVWEPKPIDPSDLLPKEQRADSENALAEGAEAKETDDIPGTDDPQPRRPKREARERGRRSADEPVTAPEPGHVKPDNGQVG</sequence>
<evidence type="ECO:0000256" key="1">
    <source>
        <dbReference type="SAM" id="MobiDB-lite"/>
    </source>
</evidence>
<feature type="compositionally biased region" description="Basic and acidic residues" evidence="1">
    <location>
        <begin position="1024"/>
        <end position="1034"/>
    </location>
</feature>
<evidence type="ECO:0008006" key="4">
    <source>
        <dbReference type="Google" id="ProtNLM"/>
    </source>
</evidence>
<feature type="compositionally biased region" description="Basic and acidic residues" evidence="1">
    <location>
        <begin position="978"/>
        <end position="994"/>
    </location>
</feature>
<name>A0ABX2L0R4_9PROT</name>
<dbReference type="RefSeq" id="WP_174438062.1">
    <property type="nucleotide sequence ID" value="NZ_BAABCC010000050.1"/>
</dbReference>
<dbReference type="Proteomes" id="UP000639419">
    <property type="component" value="Unassembled WGS sequence"/>
</dbReference>
<gene>
    <name evidence="2" type="ORF">GBZ26_06075</name>
</gene>
<feature type="region of interest" description="Disordered" evidence="1">
    <location>
        <begin position="976"/>
        <end position="1053"/>
    </location>
</feature>
<evidence type="ECO:0000313" key="3">
    <source>
        <dbReference type="Proteomes" id="UP000639419"/>
    </source>
</evidence>
<dbReference type="SUPFAM" id="SSF52540">
    <property type="entry name" value="P-loop containing nucleoside triphosphate hydrolases"/>
    <property type="match status" value="1"/>
</dbReference>
<dbReference type="InterPro" id="IPR027417">
    <property type="entry name" value="P-loop_NTPase"/>
</dbReference>
<proteinExistence type="predicted"/>
<reference evidence="2 3" key="1">
    <citation type="submission" date="2019-10" db="EMBL/GenBank/DDBJ databases">
        <title>Genome sequence of Azospirillum formosense CC-Nfb-7.</title>
        <authorList>
            <person name="Ambrosini A."/>
            <person name="Sant'Anna F.H."/>
            <person name="Cassan F.D."/>
            <person name="Souza E.M."/>
            <person name="Passaglia L.M.P."/>
        </authorList>
    </citation>
    <scope>NUCLEOTIDE SEQUENCE [LARGE SCALE GENOMIC DNA]</scope>
    <source>
        <strain evidence="2 3">CC-NFb-7</strain>
    </source>
</reference>
<keyword evidence="3" id="KW-1185">Reference proteome</keyword>
<protein>
    <recommendedName>
        <fullName evidence="4">AAA+ ATPase domain-containing protein</fullName>
    </recommendedName>
</protein>